<dbReference type="Pfam" id="PF00317">
    <property type="entry name" value="Ribonuc_red_lgN"/>
    <property type="match status" value="1"/>
</dbReference>
<name>A0AAJ1AKL7_9BACT</name>
<evidence type="ECO:0000256" key="12">
    <source>
        <dbReference type="ARBA" id="ARBA00047754"/>
    </source>
</evidence>
<dbReference type="SUPFAM" id="SSF51294">
    <property type="entry name" value="Hedgehog/intein (Hint) domain"/>
    <property type="match status" value="1"/>
</dbReference>
<dbReference type="PRINTS" id="PR00379">
    <property type="entry name" value="INTEIN"/>
</dbReference>
<dbReference type="PANTHER" id="PTHR43371">
    <property type="entry name" value="VITAMIN B12-DEPENDENT RIBONUCLEOTIDE REDUCTASE"/>
    <property type="match status" value="1"/>
</dbReference>
<evidence type="ECO:0000256" key="13">
    <source>
        <dbReference type="RuleBase" id="RU003410"/>
    </source>
</evidence>
<comment type="catalytic activity">
    <reaction evidence="12 13">
        <text>a 2'-deoxyribonucleoside 5'-diphosphate + [thioredoxin]-disulfide + H2O = a ribonucleoside 5'-diphosphate + [thioredoxin]-dithiol</text>
        <dbReference type="Rhea" id="RHEA:23252"/>
        <dbReference type="Rhea" id="RHEA-COMP:10698"/>
        <dbReference type="Rhea" id="RHEA-COMP:10700"/>
        <dbReference type="ChEBI" id="CHEBI:15377"/>
        <dbReference type="ChEBI" id="CHEBI:29950"/>
        <dbReference type="ChEBI" id="CHEBI:50058"/>
        <dbReference type="ChEBI" id="CHEBI:57930"/>
        <dbReference type="ChEBI" id="CHEBI:73316"/>
        <dbReference type="EC" id="1.17.4.1"/>
    </reaction>
</comment>
<gene>
    <name evidence="15" type="ORF">K8G79_12000</name>
</gene>
<dbReference type="InterPro" id="IPR013509">
    <property type="entry name" value="RNR_lsu_N"/>
</dbReference>
<accession>A0AAJ1AKL7</accession>
<dbReference type="PROSITE" id="PS50818">
    <property type="entry name" value="INTEIN_C_TER"/>
    <property type="match status" value="1"/>
</dbReference>
<evidence type="ECO:0000256" key="10">
    <source>
        <dbReference type="ARBA" id="ARBA00023285"/>
    </source>
</evidence>
<dbReference type="InterPro" id="IPR004860">
    <property type="entry name" value="LAGLIDADG_dom"/>
</dbReference>
<evidence type="ECO:0000256" key="8">
    <source>
        <dbReference type="ARBA" id="ARBA00023002"/>
    </source>
</evidence>
<evidence type="ECO:0000313" key="15">
    <source>
        <dbReference type="EMBL" id="MBZ0160838.1"/>
    </source>
</evidence>
<dbReference type="InterPro" id="IPR027434">
    <property type="entry name" value="Homing_endonucl"/>
</dbReference>
<dbReference type="CDD" id="cd00081">
    <property type="entry name" value="Hint"/>
    <property type="match status" value="1"/>
</dbReference>
<dbReference type="InterPro" id="IPR008926">
    <property type="entry name" value="RNR_R1-su_N"/>
</dbReference>
<evidence type="ECO:0000256" key="1">
    <source>
        <dbReference type="ARBA" id="ARBA00001922"/>
    </source>
</evidence>
<keyword evidence="8 13" id="KW-0560">Oxidoreductase</keyword>
<dbReference type="AlphaFoldDB" id="A0AAJ1AKL7"/>
<evidence type="ECO:0000256" key="9">
    <source>
        <dbReference type="ARBA" id="ARBA00023116"/>
    </source>
</evidence>
<dbReference type="PROSITE" id="PS50817">
    <property type="entry name" value="INTEIN_N_TER"/>
    <property type="match status" value="1"/>
</dbReference>
<proteinExistence type="inferred from homology"/>
<sequence length="1228" mass="134200">MVGKTSESTFHGIEQGAEAVQVFGPQPAKSGQWSESALRVLNERYLMRDGTGAKETPEEMCWRVAVAIAKAERQWGRSETEAREVAESFYDVMVEGRFLPNSPTMMNAGKENGMQYSACFVLPVDDSMEGIFEAVKRAAIIHQSGGGTGFAFSRLRPKDTLVKSTGGKASGPISFLRVFNAATEAVKQGGARRGANMGILRVDHPDILEFIDCKLDGGITNFNISVAATETFMDALVKDETYGLVDPHTKLVTGHLRAHEVFHRIVQAAWRTGDPGMVFIDRINASPANPIPQDELIEATNPCIVGDALVPTDRGLLKMENLVATYGQGGVAVQVDPRLQPAQLLVWEGTHNVPLSAYGYGCLPITRAFCSGERETVTVRTKGGFELTCTPDHRFMTERGWVAAGNLKLGADRILVQGNPGVFADDPRLPFPITNEFRGRNGRVYRHALPTTWSRELGLVLGWLVGDGWLRWGDKNCRVGFTFGAGDMAVAERLKPVLDEWYGRPVRIVERVRGVRHLSYHGTFFVDFFRALGVRAVEAENKVVPETLFTAPQDAVIGFLQALFTADGTVRDNPKSNSSWIALSSKSRELLRGVQLLLLNLGIKSQILDRSRPARVGLFPAHVTPSGTRTYGSDGILFELAIFGQSRDRFRREIGFLGLKQQRLENVRYRGFYTQRFSDIVVAVEPSGVRKVYDLTEPQSHSMVANGFVVHQCGEQPLGPNDACNLGSVNLARYYLPSIPTNARVAERIDWVGLEQVVRTAVRFLDDVIDVNPYPLKDITEEVLKNRRIGLGVMGWADLLLELGIPYDSDEAVRLGEEIMGFIRRIGHDASEKLAEARGPFPRWARSIYKGQKPLRNATVTTIAPTGTISIIVGCSSGIEPIFAVAFSHIVGDRHLTFVNPIFEEIAKRRGFYSEELMRRVAERGTVRGLEGVPDDVQRVFITAHEIEPIWHVKMQAAFQKQTDNGVSKTINLPNSATPEDIAKAYMTAHELGCLGITVFRDGCKGTQVLHLGTGAKHAVSPVETPALSEGEGVAQQETPEALPTVAGTGFEAVLKVKPRPRTMKGVTYRSETPLGTAFITVNQNGEGEPFEVFASVGKAGSDTSAVSEAIGRLISMILRLPSPMSPRERVAQIVNQLSGIGGRRPMGFGKDRVRSLPDAIAQVLSEYIGLTEPGLQEILAARLSDGPQGAGGTASVKAGDMCPDCGLATLVYEEGCQKCYSCGFSEC</sequence>
<dbReference type="InterPro" id="IPR006142">
    <property type="entry name" value="INTEIN"/>
</dbReference>
<dbReference type="EC" id="1.17.4.1" evidence="13"/>
<evidence type="ECO:0000256" key="3">
    <source>
        <dbReference type="ARBA" id="ARBA00022628"/>
    </source>
</evidence>
<keyword evidence="5" id="KW-0547">Nucleotide-binding</keyword>
<organism evidence="15 16">
    <name type="scientific">Candidatus Methylomirabilis tolerans</name>
    <dbReference type="NCBI Taxonomy" id="3123416"/>
    <lineage>
        <taxon>Bacteria</taxon>
        <taxon>Candidatus Methylomirabilota</taxon>
        <taxon>Candidatus Methylomirabilia</taxon>
        <taxon>Candidatus Methylomirabilales</taxon>
        <taxon>Candidatus Methylomirabilaceae</taxon>
        <taxon>Candidatus Methylomirabilis</taxon>
    </lineage>
</organism>
<dbReference type="PANTHER" id="PTHR43371:SF1">
    <property type="entry name" value="RIBONUCLEOSIDE-DIPHOSPHATE REDUCTASE"/>
    <property type="match status" value="1"/>
</dbReference>
<dbReference type="InterPro" id="IPR050862">
    <property type="entry name" value="RdRp_reductase_class-2"/>
</dbReference>
<dbReference type="Pfam" id="PF12637">
    <property type="entry name" value="TSCPD"/>
    <property type="match status" value="1"/>
</dbReference>
<dbReference type="SUPFAM" id="SSF51998">
    <property type="entry name" value="PFL-like glycyl radical enzymes"/>
    <property type="match status" value="1"/>
</dbReference>
<dbReference type="InterPro" id="IPR000788">
    <property type="entry name" value="RNR_lg_C"/>
</dbReference>
<comment type="function">
    <text evidence="13">Provides the precursors necessary for DNA synthesis. Catalyzes the biosynthesis of deoxyribonucleotides from the corresponding ribonucleotides.</text>
</comment>
<dbReference type="InterPro" id="IPR024434">
    <property type="entry name" value="TSCPD_dom"/>
</dbReference>
<dbReference type="SUPFAM" id="SSF48168">
    <property type="entry name" value="R1 subunit of ribonucleotide reductase, N-terminal domain"/>
    <property type="match status" value="1"/>
</dbReference>
<keyword evidence="10" id="KW-0170">Cobalt</keyword>
<dbReference type="Gene3D" id="2.170.16.10">
    <property type="entry name" value="Hedgehog/Intein (Hint) domain"/>
    <property type="match status" value="1"/>
</dbReference>
<dbReference type="GO" id="GO:0004519">
    <property type="term" value="F:endonuclease activity"/>
    <property type="evidence" value="ECO:0007669"/>
    <property type="project" value="InterPro"/>
</dbReference>
<dbReference type="Gene3D" id="3.20.70.20">
    <property type="match status" value="2"/>
</dbReference>
<evidence type="ECO:0000256" key="2">
    <source>
        <dbReference type="ARBA" id="ARBA00007405"/>
    </source>
</evidence>
<dbReference type="Pfam" id="PF14528">
    <property type="entry name" value="LAGLIDADG_3"/>
    <property type="match status" value="1"/>
</dbReference>
<comment type="cofactor">
    <cofactor evidence="1">
        <name>adenosylcob(III)alamin</name>
        <dbReference type="ChEBI" id="CHEBI:18408"/>
    </cofactor>
</comment>
<dbReference type="InterPro" id="IPR006141">
    <property type="entry name" value="Intein_N"/>
</dbReference>
<feature type="domain" description="DOD-type homing endonuclease" evidence="14">
    <location>
        <begin position="460"/>
        <end position="603"/>
    </location>
</feature>
<evidence type="ECO:0000256" key="7">
    <source>
        <dbReference type="ARBA" id="ARBA00023000"/>
    </source>
</evidence>
<protein>
    <recommendedName>
        <fullName evidence="13">Ribonucleoside-diphosphate reductase</fullName>
        <ecNumber evidence="13">1.17.4.1</ecNumber>
    </recommendedName>
</protein>
<reference evidence="15 16" key="1">
    <citation type="journal article" date="2021" name="bioRxiv">
        <title>Unraveling nitrogen, sulfur and carbon metabolic pathways and microbial community transcriptional responses to substrate deprivation and toxicity stresses in a bioreactor mimicking anoxic brackish coastal sediment conditions.</title>
        <authorList>
            <person name="Martins P.D."/>
            <person name="Echeveste M.J."/>
            <person name="Arshad A."/>
            <person name="Kurth J."/>
            <person name="Ouboter H."/>
            <person name="Jetten M.S.M."/>
            <person name="Welte C.U."/>
        </authorList>
    </citation>
    <scope>NUCLEOTIDE SEQUENCE [LARGE SCALE GENOMIC DNA]</scope>
    <source>
        <strain evidence="15">MAG_38</strain>
    </source>
</reference>
<dbReference type="InterPro" id="IPR030934">
    <property type="entry name" value="Intein_C"/>
</dbReference>
<dbReference type="NCBIfam" id="TIGR01443">
    <property type="entry name" value="intein_Cterm"/>
    <property type="match status" value="1"/>
</dbReference>
<keyword evidence="4" id="KW-0237">DNA synthesis</keyword>
<evidence type="ECO:0000256" key="11">
    <source>
        <dbReference type="ARBA" id="ARBA00025437"/>
    </source>
</evidence>
<dbReference type="Gene3D" id="3.10.28.10">
    <property type="entry name" value="Homing endonucleases"/>
    <property type="match status" value="1"/>
</dbReference>
<evidence type="ECO:0000313" key="16">
    <source>
        <dbReference type="Proteomes" id="UP001197609"/>
    </source>
</evidence>
<dbReference type="SMART" id="SM00306">
    <property type="entry name" value="HintN"/>
    <property type="match status" value="1"/>
</dbReference>
<dbReference type="NCBIfam" id="TIGR01445">
    <property type="entry name" value="intein_Nterm"/>
    <property type="match status" value="1"/>
</dbReference>
<evidence type="ECO:0000256" key="5">
    <source>
        <dbReference type="ARBA" id="ARBA00022741"/>
    </source>
</evidence>
<keyword evidence="6" id="KW-0068">Autocatalytic cleavage</keyword>
<comment type="similarity">
    <text evidence="13">Belongs to the ribonucleoside diphosphate reductase large chain family.</text>
</comment>
<comment type="caution">
    <text evidence="15">The sequence shown here is derived from an EMBL/GenBank/DDBJ whole genome shotgun (WGS) entry which is preliminary data.</text>
</comment>
<comment type="similarity">
    <text evidence="2">Belongs to the ribonucleoside diphosphate reductase class-2 family.</text>
</comment>
<dbReference type="Pfam" id="PF02867">
    <property type="entry name" value="Ribonuc_red_lgC"/>
    <property type="match status" value="1"/>
</dbReference>
<keyword evidence="7" id="KW-0651">Protein splicing</keyword>
<dbReference type="GO" id="GO:0004748">
    <property type="term" value="F:ribonucleoside-diphosphate reductase activity, thioredoxin disulfide as acceptor"/>
    <property type="evidence" value="ECO:0007669"/>
    <property type="project" value="UniProtKB-EC"/>
</dbReference>
<dbReference type="InterPro" id="IPR004042">
    <property type="entry name" value="Intein_endonuc_central"/>
</dbReference>
<dbReference type="GO" id="GO:0016539">
    <property type="term" value="P:intein-mediated protein splicing"/>
    <property type="evidence" value="ECO:0007669"/>
    <property type="project" value="InterPro"/>
</dbReference>
<keyword evidence="3" id="KW-0846">Cobalamin</keyword>
<keyword evidence="9 13" id="KW-0215">Deoxyribonucleotide synthesis</keyword>
<dbReference type="InterPro" id="IPR003586">
    <property type="entry name" value="Hint_dom_C"/>
</dbReference>
<dbReference type="SMART" id="SM00305">
    <property type="entry name" value="HintC"/>
    <property type="match status" value="1"/>
</dbReference>
<comment type="function">
    <text evidence="11">Catalyzes the reduction of ribonucleotides to deoxyribonucleotides. May function to provide a pool of deoxyribonucleotide precursors for DNA repair during oxygen limitation and/or for immediate growth after restoration of oxygen.</text>
</comment>
<dbReference type="GO" id="GO:0071897">
    <property type="term" value="P:DNA biosynthetic process"/>
    <property type="evidence" value="ECO:0007669"/>
    <property type="project" value="UniProtKB-KW"/>
</dbReference>
<dbReference type="GO" id="GO:0005524">
    <property type="term" value="F:ATP binding"/>
    <property type="evidence" value="ECO:0007669"/>
    <property type="project" value="InterPro"/>
</dbReference>
<evidence type="ECO:0000256" key="4">
    <source>
        <dbReference type="ARBA" id="ARBA00022634"/>
    </source>
</evidence>
<dbReference type="GO" id="GO:0009263">
    <property type="term" value="P:deoxyribonucleotide biosynthetic process"/>
    <property type="evidence" value="ECO:0007669"/>
    <property type="project" value="UniProtKB-KW"/>
</dbReference>
<dbReference type="Proteomes" id="UP001197609">
    <property type="component" value="Unassembled WGS sequence"/>
</dbReference>
<dbReference type="InterPro" id="IPR003587">
    <property type="entry name" value="Hint_dom_N"/>
</dbReference>
<dbReference type="EMBL" id="JAIOIU010000155">
    <property type="protein sequence ID" value="MBZ0160838.1"/>
    <property type="molecule type" value="Genomic_DNA"/>
</dbReference>
<evidence type="ECO:0000256" key="6">
    <source>
        <dbReference type="ARBA" id="ARBA00022813"/>
    </source>
</evidence>
<dbReference type="SUPFAM" id="SSF55608">
    <property type="entry name" value="Homing endonucleases"/>
    <property type="match status" value="1"/>
</dbReference>
<evidence type="ECO:0000259" key="14">
    <source>
        <dbReference type="PROSITE" id="PS50819"/>
    </source>
</evidence>
<dbReference type="PROSITE" id="PS50819">
    <property type="entry name" value="INTEIN_ENDONUCLEASE"/>
    <property type="match status" value="1"/>
</dbReference>
<dbReference type="InterPro" id="IPR036844">
    <property type="entry name" value="Hint_dom_sf"/>
</dbReference>
<dbReference type="GO" id="GO:0031419">
    <property type="term" value="F:cobalamin binding"/>
    <property type="evidence" value="ECO:0007669"/>
    <property type="project" value="UniProtKB-KW"/>
</dbReference>